<evidence type="ECO:0000313" key="4">
    <source>
        <dbReference type="Proteomes" id="UP000029050"/>
    </source>
</evidence>
<comment type="caution">
    <text evidence="3">The sequence shown here is derived from an EMBL/GenBank/DDBJ whole genome shotgun (WGS) entry which is preliminary data.</text>
</comment>
<dbReference type="FunFam" id="3.40.50.720:FF:000084">
    <property type="entry name" value="Short-chain dehydrogenase reductase"/>
    <property type="match status" value="1"/>
</dbReference>
<dbReference type="PANTHER" id="PTHR24321">
    <property type="entry name" value="DEHYDROGENASES, SHORT CHAIN"/>
    <property type="match status" value="1"/>
</dbReference>
<name>A0A087CGB6_9BIFI</name>
<dbReference type="RefSeq" id="WP_033495136.1">
    <property type="nucleotide sequence ID" value="NZ_JGZI01000009.1"/>
</dbReference>
<dbReference type="Gene3D" id="3.40.50.720">
    <property type="entry name" value="NAD(P)-binding Rossmann-like Domain"/>
    <property type="match status" value="1"/>
</dbReference>
<evidence type="ECO:0000256" key="1">
    <source>
        <dbReference type="ARBA" id="ARBA00006484"/>
    </source>
</evidence>
<dbReference type="PRINTS" id="PR00081">
    <property type="entry name" value="GDHRDH"/>
</dbReference>
<dbReference type="PROSITE" id="PS00061">
    <property type="entry name" value="ADH_SHORT"/>
    <property type="match status" value="1"/>
</dbReference>
<dbReference type="InterPro" id="IPR036291">
    <property type="entry name" value="NAD(P)-bd_dom_sf"/>
</dbReference>
<dbReference type="AlphaFoldDB" id="A0A087CGB6"/>
<dbReference type="InterPro" id="IPR002347">
    <property type="entry name" value="SDR_fam"/>
</dbReference>
<evidence type="ECO:0000313" key="3">
    <source>
        <dbReference type="EMBL" id="KFI82316.1"/>
    </source>
</evidence>
<evidence type="ECO:0000256" key="2">
    <source>
        <dbReference type="ARBA" id="ARBA00023002"/>
    </source>
</evidence>
<dbReference type="Pfam" id="PF13561">
    <property type="entry name" value="adh_short_C2"/>
    <property type="match status" value="1"/>
</dbReference>
<keyword evidence="2 3" id="KW-0560">Oxidoreductase</keyword>
<dbReference type="STRING" id="218140.BPSY_1167"/>
<dbReference type="eggNOG" id="COG1028">
    <property type="taxonomic scope" value="Bacteria"/>
</dbReference>
<dbReference type="GeneID" id="98300373"/>
<dbReference type="InterPro" id="IPR020904">
    <property type="entry name" value="Sc_DH/Rdtase_CS"/>
</dbReference>
<dbReference type="EC" id="1.1.1.100" evidence="3"/>
<dbReference type="EMBL" id="JGZI01000009">
    <property type="protein sequence ID" value="KFI82316.1"/>
    <property type="molecule type" value="Genomic_DNA"/>
</dbReference>
<dbReference type="GO" id="GO:0004316">
    <property type="term" value="F:3-oxoacyl-[acyl-carrier-protein] reductase (NADPH) activity"/>
    <property type="evidence" value="ECO:0007669"/>
    <property type="project" value="UniProtKB-EC"/>
</dbReference>
<dbReference type="NCBIfam" id="NF005559">
    <property type="entry name" value="PRK07231.1"/>
    <property type="match status" value="1"/>
</dbReference>
<gene>
    <name evidence="3" type="ORF">BPSY_1167</name>
</gene>
<comment type="similarity">
    <text evidence="1">Belongs to the short-chain dehydrogenases/reductases (SDR) family.</text>
</comment>
<dbReference type="Proteomes" id="UP000029050">
    <property type="component" value="Unassembled WGS sequence"/>
</dbReference>
<dbReference type="PANTHER" id="PTHR24321:SF11">
    <property type="entry name" value="BLR0893 PROTEIN"/>
    <property type="match status" value="1"/>
</dbReference>
<proteinExistence type="inferred from homology"/>
<dbReference type="OrthoDB" id="286404at2"/>
<dbReference type="PRINTS" id="PR00080">
    <property type="entry name" value="SDRFAMILY"/>
</dbReference>
<protein>
    <submittedName>
        <fullName evidence="3">Short chain dehydrogenase</fullName>
        <ecNumber evidence="3">1.1.1.100</ecNumber>
    </submittedName>
</protein>
<sequence>MNNTVVITGSVSGIGLSASKQFLSNGWNVMMADFNGSLGEQVYQELSKQYTPERVAFQQCDVSSTESVDNLAQATHRAFDHVDSVINNAGIFAKGAVHELDESTWDRVMATDVKSIFLTTKAFVPEMMERKSGTIVNTSSISGLQGDYNMAVYNAAKGAVVNLVRAMALDYGAYGIRVNNVNPGPTLTPMFNSNPQSVIDEFTQASPLGRLVHPEDIARTMYFLASDESSPITGENIPVSAGFEIYSGQPVQR</sequence>
<keyword evidence="4" id="KW-1185">Reference proteome</keyword>
<dbReference type="SUPFAM" id="SSF51735">
    <property type="entry name" value="NAD(P)-binding Rossmann-fold domains"/>
    <property type="match status" value="1"/>
</dbReference>
<organism evidence="3 4">
    <name type="scientific">Bifidobacterium psychraerophilum</name>
    <dbReference type="NCBI Taxonomy" id="218140"/>
    <lineage>
        <taxon>Bacteria</taxon>
        <taxon>Bacillati</taxon>
        <taxon>Actinomycetota</taxon>
        <taxon>Actinomycetes</taxon>
        <taxon>Bifidobacteriales</taxon>
        <taxon>Bifidobacteriaceae</taxon>
        <taxon>Bifidobacterium</taxon>
    </lineage>
</organism>
<accession>A0A087CGB6</accession>
<dbReference type="CDD" id="cd05233">
    <property type="entry name" value="SDR_c"/>
    <property type="match status" value="1"/>
</dbReference>
<reference evidence="3 4" key="1">
    <citation type="submission" date="2014-03" db="EMBL/GenBank/DDBJ databases">
        <title>Genomics of Bifidobacteria.</title>
        <authorList>
            <person name="Ventura M."/>
            <person name="Milani C."/>
            <person name="Lugli G.A."/>
        </authorList>
    </citation>
    <scope>NUCLEOTIDE SEQUENCE [LARGE SCALE GENOMIC DNA]</scope>
    <source>
        <strain evidence="3 4">LMG 21775</strain>
    </source>
</reference>